<dbReference type="InterPro" id="IPR036412">
    <property type="entry name" value="HAD-like_sf"/>
</dbReference>
<gene>
    <name evidence="1" type="ORF">SAMN05660874_03884</name>
</gene>
<dbReference type="PANTHER" id="PTHR43611">
    <property type="entry name" value="ALPHA-D-GLUCOSE 1-PHOSPHATE PHOSPHATASE"/>
    <property type="match status" value="1"/>
</dbReference>
<dbReference type="InterPro" id="IPR023214">
    <property type="entry name" value="HAD_sf"/>
</dbReference>
<dbReference type="Pfam" id="PF00702">
    <property type="entry name" value="Hydrolase"/>
    <property type="match status" value="1"/>
</dbReference>
<dbReference type="NCBIfam" id="TIGR01509">
    <property type="entry name" value="HAD-SF-IA-v3"/>
    <property type="match status" value="1"/>
</dbReference>
<reference evidence="2" key="1">
    <citation type="submission" date="2016-10" db="EMBL/GenBank/DDBJ databases">
        <authorList>
            <person name="Varghese N."/>
            <person name="Submissions S."/>
        </authorList>
    </citation>
    <scope>NUCLEOTIDE SEQUENCE [LARGE SCALE GENOMIC DNA]</scope>
    <source>
        <strain evidence="2">DSM 44771</strain>
    </source>
</reference>
<dbReference type="SUPFAM" id="SSF56784">
    <property type="entry name" value="HAD-like"/>
    <property type="match status" value="1"/>
</dbReference>
<name>A0A1I6TCQ4_9PSEU</name>
<keyword evidence="1" id="KW-0378">Hydrolase</keyword>
<protein>
    <submittedName>
        <fullName evidence="1">Putative hydrolase of the HAD superfamily</fullName>
    </submittedName>
</protein>
<dbReference type="InterPro" id="IPR006439">
    <property type="entry name" value="HAD-SF_hydro_IA"/>
</dbReference>
<dbReference type="STRING" id="95161.SAMN05660874_03884"/>
<dbReference type="GO" id="GO:0016787">
    <property type="term" value="F:hydrolase activity"/>
    <property type="evidence" value="ECO:0007669"/>
    <property type="project" value="UniProtKB-KW"/>
</dbReference>
<sequence>MLRWIVFDYGEVISRRITALPELAALLDADPETFERAYWAERRAYDAGCTDADYWRAVAARLDRDLDDSLIQRLTSVDVDGWMSTDPEALALLEDLHRRGVRLALLSNASTTFGRAAESKPWARYFEHLLFSGDLRVVKPDAEIWRVLLDTLDARPEECLFFDDREDNIAGARRAGLHAELWTSAARARDLLQDQLAA</sequence>
<dbReference type="OrthoDB" id="9797415at2"/>
<accession>A0A1I6TCQ4</accession>
<keyword evidence="2" id="KW-1185">Reference proteome</keyword>
<proteinExistence type="predicted"/>
<dbReference type="PANTHER" id="PTHR43611:SF3">
    <property type="entry name" value="FLAVIN MONONUCLEOTIDE HYDROLASE 1, CHLOROPLATIC"/>
    <property type="match status" value="1"/>
</dbReference>
<organism evidence="1 2">
    <name type="scientific">Saccharopolyspora flava</name>
    <dbReference type="NCBI Taxonomy" id="95161"/>
    <lineage>
        <taxon>Bacteria</taxon>
        <taxon>Bacillati</taxon>
        <taxon>Actinomycetota</taxon>
        <taxon>Actinomycetes</taxon>
        <taxon>Pseudonocardiales</taxon>
        <taxon>Pseudonocardiaceae</taxon>
        <taxon>Saccharopolyspora</taxon>
    </lineage>
</organism>
<dbReference type="PRINTS" id="PR00413">
    <property type="entry name" value="HADHALOGNASE"/>
</dbReference>
<dbReference type="EMBL" id="FOZX01000006">
    <property type="protein sequence ID" value="SFS86994.1"/>
    <property type="molecule type" value="Genomic_DNA"/>
</dbReference>
<dbReference type="Proteomes" id="UP000198852">
    <property type="component" value="Unassembled WGS sequence"/>
</dbReference>
<dbReference type="Gene3D" id="3.40.50.1000">
    <property type="entry name" value="HAD superfamily/HAD-like"/>
    <property type="match status" value="1"/>
</dbReference>
<evidence type="ECO:0000313" key="2">
    <source>
        <dbReference type="Proteomes" id="UP000198852"/>
    </source>
</evidence>
<evidence type="ECO:0000313" key="1">
    <source>
        <dbReference type="EMBL" id="SFS86994.1"/>
    </source>
</evidence>
<dbReference type="AlphaFoldDB" id="A0A1I6TCQ4"/>
<dbReference type="CDD" id="cd02603">
    <property type="entry name" value="HAD_sEH-N_like"/>
    <property type="match status" value="1"/>
</dbReference>